<dbReference type="RefSeq" id="YP_009481000.1">
    <property type="nucleotide sequence ID" value="NC_037665.1"/>
</dbReference>
<accession>A0A2U7UEZ3</accession>
<dbReference type="Proteomes" id="UP000249758">
    <property type="component" value="Segment"/>
</dbReference>
<proteinExistence type="predicted"/>
<dbReference type="EMBL" id="MG011691">
    <property type="protein sequence ID" value="AVK77004.1"/>
    <property type="molecule type" value="Genomic_DNA"/>
</dbReference>
<evidence type="ECO:0000313" key="2">
    <source>
        <dbReference type="EMBL" id="AVK77004.1"/>
    </source>
</evidence>
<sequence length="122" mass="13463">MGINNHRDSDNDKRECVCESVRRGVGIGDQWQQQQQQKKSMSTHREPDGDIIEVVRREVASVWGGHPDVWAISVQADAQGEPFVLLGLGYDAGPFPDTLAVEALNGRVVPLRTEVVGEIVPF</sequence>
<gene>
    <name evidence="2" type="ORF">pmac_cds_316</name>
</gene>
<dbReference type="KEGG" id="vg:36841459"/>
<protein>
    <submittedName>
        <fullName evidence="2">Uncharacterized protein</fullName>
    </submittedName>
</protein>
<organism evidence="2">
    <name type="scientific">Pandoravirus macleodensis</name>
    <dbReference type="NCBI Taxonomy" id="2107707"/>
    <lineage>
        <taxon>Viruses</taxon>
        <taxon>Pandoravirus</taxon>
    </lineage>
</organism>
<evidence type="ECO:0000256" key="1">
    <source>
        <dbReference type="SAM" id="MobiDB-lite"/>
    </source>
</evidence>
<reference evidence="2" key="1">
    <citation type="journal article" date="2018" name="Nat. Commun.">
        <title>Diversity and evolution of the emerging Pandoraviridae family.</title>
        <authorList>
            <person name="Legendre M."/>
            <person name="Fabre E."/>
            <person name="Poirot O."/>
            <person name="Jeudy S."/>
            <person name="Lartigue A."/>
            <person name="Alempic J.M."/>
            <person name="Beucher L."/>
            <person name="Philippe N."/>
            <person name="Bertaux L."/>
            <person name="Christo-Foroux E."/>
            <person name="Labadie K."/>
            <person name="Coute Y."/>
            <person name="Abergel C."/>
            <person name="Claverie J.M."/>
        </authorList>
    </citation>
    <scope>NUCLEOTIDE SEQUENCE [LARGE SCALE GENOMIC DNA]</scope>
    <source>
        <strain evidence="2">Macleodensis</strain>
    </source>
</reference>
<dbReference type="GeneID" id="36841459"/>
<feature type="region of interest" description="Disordered" evidence="1">
    <location>
        <begin position="28"/>
        <end position="48"/>
    </location>
</feature>
<name>A0A2U7UEZ3_9VIRU</name>